<organism evidence="3 4">
    <name type="scientific">Funneliformis mosseae</name>
    <name type="common">Endomycorrhizal fungus</name>
    <name type="synonym">Glomus mosseae</name>
    <dbReference type="NCBI Taxonomy" id="27381"/>
    <lineage>
        <taxon>Eukaryota</taxon>
        <taxon>Fungi</taxon>
        <taxon>Fungi incertae sedis</taxon>
        <taxon>Mucoromycota</taxon>
        <taxon>Glomeromycotina</taxon>
        <taxon>Glomeromycetes</taxon>
        <taxon>Glomerales</taxon>
        <taxon>Glomeraceae</taxon>
        <taxon>Funneliformis</taxon>
    </lineage>
</organism>
<dbReference type="InterPro" id="IPR006703">
    <property type="entry name" value="G_AIG1"/>
</dbReference>
<dbReference type="SUPFAM" id="SSF52540">
    <property type="entry name" value="P-loop containing nucleoside triphosphate hydrolases"/>
    <property type="match status" value="1"/>
</dbReference>
<dbReference type="GO" id="GO:0005525">
    <property type="term" value="F:GTP binding"/>
    <property type="evidence" value="ECO:0007669"/>
    <property type="project" value="InterPro"/>
</dbReference>
<proteinExistence type="predicted"/>
<protein>
    <submittedName>
        <fullName evidence="3">13185_t:CDS:1</fullName>
    </submittedName>
</protein>
<evidence type="ECO:0000313" key="4">
    <source>
        <dbReference type="Proteomes" id="UP000789375"/>
    </source>
</evidence>
<dbReference type="CDD" id="cd00882">
    <property type="entry name" value="Ras_like_GTPase"/>
    <property type="match status" value="1"/>
</dbReference>
<evidence type="ECO:0000259" key="2">
    <source>
        <dbReference type="Pfam" id="PF04548"/>
    </source>
</evidence>
<dbReference type="AlphaFoldDB" id="A0A9N9B931"/>
<dbReference type="EMBL" id="CAJVPP010001508">
    <property type="protein sequence ID" value="CAG8559655.1"/>
    <property type="molecule type" value="Genomic_DNA"/>
</dbReference>
<comment type="caution">
    <text evidence="3">The sequence shown here is derived from an EMBL/GenBank/DDBJ whole genome shotgun (WGS) entry which is preliminary data.</text>
</comment>
<dbReference type="Proteomes" id="UP000789375">
    <property type="component" value="Unassembled WGS sequence"/>
</dbReference>
<accession>A0A9N9B931</accession>
<dbReference type="InterPro" id="IPR027417">
    <property type="entry name" value="P-loop_NTPase"/>
</dbReference>
<dbReference type="Gene3D" id="3.40.50.300">
    <property type="entry name" value="P-loop containing nucleotide triphosphate hydrolases"/>
    <property type="match status" value="1"/>
</dbReference>
<sequence>MSKRISMVLFGLTGQGKSSIANMLIQGDIFQKGNVFEINDSAVDATITVNFSSNEEFIVYDTIGVGETSYGSVPHRKAVREIRNYFSKCKMPLNYIAFVKKKGRFTEEDRKMFKIFKEIFEGGETNFIIIITNSGPKWVEDYSEKIKENLGDHPIIPLCSLNYVGIKLEVLDSIQAIPVIGQLISSVFCKKSDKVSS</sequence>
<name>A0A9N9B931_FUNMO</name>
<evidence type="ECO:0000256" key="1">
    <source>
        <dbReference type="ARBA" id="ARBA00022741"/>
    </source>
</evidence>
<keyword evidence="4" id="KW-1185">Reference proteome</keyword>
<dbReference type="Pfam" id="PF04548">
    <property type="entry name" value="AIG1"/>
    <property type="match status" value="1"/>
</dbReference>
<gene>
    <name evidence="3" type="ORF">FMOSSE_LOCUS6892</name>
</gene>
<feature type="domain" description="AIG1-type G" evidence="2">
    <location>
        <begin position="7"/>
        <end position="132"/>
    </location>
</feature>
<keyword evidence="1" id="KW-0547">Nucleotide-binding</keyword>
<reference evidence="3" key="1">
    <citation type="submission" date="2021-06" db="EMBL/GenBank/DDBJ databases">
        <authorList>
            <person name="Kallberg Y."/>
            <person name="Tangrot J."/>
            <person name="Rosling A."/>
        </authorList>
    </citation>
    <scope>NUCLEOTIDE SEQUENCE</scope>
    <source>
        <strain evidence="3">87-6 pot B 2015</strain>
    </source>
</reference>
<evidence type="ECO:0000313" key="3">
    <source>
        <dbReference type="EMBL" id="CAG8559655.1"/>
    </source>
</evidence>